<reference evidence="1" key="1">
    <citation type="submission" date="2019-09" db="EMBL/GenBank/DDBJ databases">
        <authorList>
            <person name="Zhang L."/>
        </authorList>
    </citation>
    <scope>NUCLEOTIDE SEQUENCE</scope>
</reference>
<name>A0A5K0XTP5_9MAGN</name>
<protein>
    <submittedName>
        <fullName evidence="1">Uncharacterized protein</fullName>
    </submittedName>
</protein>
<dbReference type="EMBL" id="LR721776">
    <property type="protein sequence ID" value="VVV68556.1"/>
    <property type="molecule type" value="Genomic_DNA"/>
</dbReference>
<sequence length="17" mass="1886">MASLTSYWGGFGFCFLV</sequence>
<evidence type="ECO:0000313" key="1">
    <source>
        <dbReference type="EMBL" id="VVV68556.1"/>
    </source>
</evidence>
<dbReference type="AlphaFoldDB" id="A0A5K0XTP5"/>
<accession>A0A5K0XTP5</accession>
<organism evidence="1">
    <name type="scientific">Nymphaea colorata</name>
    <name type="common">pocket water lily</name>
    <dbReference type="NCBI Taxonomy" id="210225"/>
    <lineage>
        <taxon>Eukaryota</taxon>
        <taxon>Viridiplantae</taxon>
        <taxon>Streptophyta</taxon>
        <taxon>Embryophyta</taxon>
        <taxon>Tracheophyta</taxon>
        <taxon>Spermatophyta</taxon>
        <taxon>Magnoliopsida</taxon>
        <taxon>Nymphaeales</taxon>
        <taxon>Nymphaeaceae</taxon>
        <taxon>Nymphaea</taxon>
    </lineage>
</organism>
<gene>
    <name evidence="1" type="ORF">NYM_LOCUS5894</name>
</gene>
<proteinExistence type="predicted"/>